<protein>
    <submittedName>
        <fullName evidence="1">Uncharacterized protein</fullName>
    </submittedName>
</protein>
<sequence length="164" mass="18537">NGIANIFSCVKASLKSRENLCKPMVTITPKIFGLSLSIAQYLIDEKEIEICLINFDVATTILRLIIYRQDCLWFSGPTMIFIKDSDEHADHIPYILRYLSYDTFLNPQQTAMPARPGLCGTTIQVPKTRISTVDLFGMTDVSWSSYVIEIDVVDTRDSLIAVHK</sequence>
<evidence type="ECO:0000313" key="1">
    <source>
        <dbReference type="EMBL" id="KAK3595245.1"/>
    </source>
</evidence>
<gene>
    <name evidence="1" type="ORF">CHS0354_021563</name>
</gene>
<dbReference type="AlphaFoldDB" id="A0AAE0VZZ7"/>
<reference evidence="1" key="1">
    <citation type="journal article" date="2021" name="Genome Biol. Evol.">
        <title>A High-Quality Reference Genome for a Parasitic Bivalve with Doubly Uniparental Inheritance (Bivalvia: Unionida).</title>
        <authorList>
            <person name="Smith C.H."/>
        </authorList>
    </citation>
    <scope>NUCLEOTIDE SEQUENCE</scope>
    <source>
        <strain evidence="1">CHS0354</strain>
    </source>
</reference>
<comment type="caution">
    <text evidence="1">The sequence shown here is derived from an EMBL/GenBank/DDBJ whole genome shotgun (WGS) entry which is preliminary data.</text>
</comment>
<feature type="non-terminal residue" evidence="1">
    <location>
        <position position="164"/>
    </location>
</feature>
<accession>A0AAE0VZZ7</accession>
<evidence type="ECO:0000313" key="2">
    <source>
        <dbReference type="Proteomes" id="UP001195483"/>
    </source>
</evidence>
<reference evidence="1" key="3">
    <citation type="submission" date="2023-05" db="EMBL/GenBank/DDBJ databases">
        <authorList>
            <person name="Smith C.H."/>
        </authorList>
    </citation>
    <scope>NUCLEOTIDE SEQUENCE</scope>
    <source>
        <strain evidence="1">CHS0354</strain>
        <tissue evidence="1">Mantle</tissue>
    </source>
</reference>
<dbReference type="EMBL" id="JAEAOA010001321">
    <property type="protein sequence ID" value="KAK3595245.1"/>
    <property type="molecule type" value="Genomic_DNA"/>
</dbReference>
<proteinExistence type="predicted"/>
<organism evidence="1 2">
    <name type="scientific">Potamilus streckersoni</name>
    <dbReference type="NCBI Taxonomy" id="2493646"/>
    <lineage>
        <taxon>Eukaryota</taxon>
        <taxon>Metazoa</taxon>
        <taxon>Spiralia</taxon>
        <taxon>Lophotrochozoa</taxon>
        <taxon>Mollusca</taxon>
        <taxon>Bivalvia</taxon>
        <taxon>Autobranchia</taxon>
        <taxon>Heteroconchia</taxon>
        <taxon>Palaeoheterodonta</taxon>
        <taxon>Unionida</taxon>
        <taxon>Unionoidea</taxon>
        <taxon>Unionidae</taxon>
        <taxon>Ambleminae</taxon>
        <taxon>Lampsilini</taxon>
        <taxon>Potamilus</taxon>
    </lineage>
</organism>
<dbReference type="Proteomes" id="UP001195483">
    <property type="component" value="Unassembled WGS sequence"/>
</dbReference>
<keyword evidence="2" id="KW-1185">Reference proteome</keyword>
<feature type="non-terminal residue" evidence="1">
    <location>
        <position position="1"/>
    </location>
</feature>
<reference evidence="1" key="2">
    <citation type="journal article" date="2021" name="Genome Biol. Evol.">
        <title>Developing a high-quality reference genome for a parasitic bivalve with doubly uniparental inheritance (Bivalvia: Unionida).</title>
        <authorList>
            <person name="Smith C.H."/>
        </authorList>
    </citation>
    <scope>NUCLEOTIDE SEQUENCE</scope>
    <source>
        <strain evidence="1">CHS0354</strain>
        <tissue evidence="1">Mantle</tissue>
    </source>
</reference>
<name>A0AAE0VZZ7_9BIVA</name>